<reference evidence="2 3" key="1">
    <citation type="journal article" date="2021" name="Sci. Rep.">
        <title>Genome sequencing of the multicellular alga Astrephomene provides insights into convergent evolution of germ-soma differentiation.</title>
        <authorList>
            <person name="Yamashita S."/>
            <person name="Yamamoto K."/>
            <person name="Matsuzaki R."/>
            <person name="Suzuki S."/>
            <person name="Yamaguchi H."/>
            <person name="Hirooka S."/>
            <person name="Minakuchi Y."/>
            <person name="Miyagishima S."/>
            <person name="Kawachi M."/>
            <person name="Toyoda A."/>
            <person name="Nozaki H."/>
        </authorList>
    </citation>
    <scope>NUCLEOTIDE SEQUENCE [LARGE SCALE GENOMIC DNA]</scope>
    <source>
        <strain evidence="2 3">NIES-4017</strain>
    </source>
</reference>
<dbReference type="EMBL" id="BMAR01000033">
    <property type="protein sequence ID" value="GFR49933.1"/>
    <property type="molecule type" value="Genomic_DNA"/>
</dbReference>
<feature type="compositionally biased region" description="Gly residues" evidence="1">
    <location>
        <begin position="614"/>
        <end position="624"/>
    </location>
</feature>
<accession>A0AAD3DXY3</accession>
<feature type="region of interest" description="Disordered" evidence="1">
    <location>
        <begin position="189"/>
        <end position="514"/>
    </location>
</feature>
<dbReference type="Proteomes" id="UP001054857">
    <property type="component" value="Unassembled WGS sequence"/>
</dbReference>
<organism evidence="2 3">
    <name type="scientific">Astrephomene gubernaculifera</name>
    <dbReference type="NCBI Taxonomy" id="47775"/>
    <lineage>
        <taxon>Eukaryota</taxon>
        <taxon>Viridiplantae</taxon>
        <taxon>Chlorophyta</taxon>
        <taxon>core chlorophytes</taxon>
        <taxon>Chlorophyceae</taxon>
        <taxon>CS clade</taxon>
        <taxon>Chlamydomonadales</taxon>
        <taxon>Astrephomenaceae</taxon>
        <taxon>Astrephomene</taxon>
    </lineage>
</organism>
<evidence type="ECO:0000256" key="1">
    <source>
        <dbReference type="SAM" id="MobiDB-lite"/>
    </source>
</evidence>
<evidence type="ECO:0000313" key="2">
    <source>
        <dbReference type="EMBL" id="GFR49933.1"/>
    </source>
</evidence>
<feature type="compositionally biased region" description="Gly residues" evidence="1">
    <location>
        <begin position="500"/>
        <end position="514"/>
    </location>
</feature>
<name>A0AAD3DXY3_9CHLO</name>
<feature type="compositionally biased region" description="Low complexity" evidence="1">
    <location>
        <begin position="198"/>
        <end position="237"/>
    </location>
</feature>
<feature type="compositionally biased region" description="Pro residues" evidence="1">
    <location>
        <begin position="243"/>
        <end position="253"/>
    </location>
</feature>
<evidence type="ECO:0000313" key="3">
    <source>
        <dbReference type="Proteomes" id="UP001054857"/>
    </source>
</evidence>
<feature type="region of interest" description="Disordered" evidence="1">
    <location>
        <begin position="554"/>
        <end position="583"/>
    </location>
</feature>
<gene>
    <name evidence="2" type="ORF">Agub_g12037</name>
</gene>
<comment type="caution">
    <text evidence="2">The sequence shown here is derived from an EMBL/GenBank/DDBJ whole genome shotgun (WGS) entry which is preliminary data.</text>
</comment>
<feature type="compositionally biased region" description="Gly residues" evidence="1">
    <location>
        <begin position="560"/>
        <end position="583"/>
    </location>
</feature>
<feature type="compositionally biased region" description="Pro residues" evidence="1">
    <location>
        <begin position="317"/>
        <end position="329"/>
    </location>
</feature>
<feature type="compositionally biased region" description="Low complexity" evidence="1">
    <location>
        <begin position="282"/>
        <end position="302"/>
    </location>
</feature>
<feature type="region of interest" description="Disordered" evidence="1">
    <location>
        <begin position="611"/>
        <end position="631"/>
    </location>
</feature>
<feature type="compositionally biased region" description="Gly residues" evidence="1">
    <location>
        <begin position="343"/>
        <end position="355"/>
    </location>
</feature>
<protein>
    <submittedName>
        <fullName evidence="2">Uncharacterized protein</fullName>
    </submittedName>
</protein>
<feature type="compositionally biased region" description="Low complexity" evidence="1">
    <location>
        <begin position="473"/>
        <end position="482"/>
    </location>
</feature>
<sequence length="924" mass="92853">MEKGSKAKTLATASTLQKVVCPAPERDPQEILSNGWRKVGEQKRYTNHLANGLPYYGVRLASRHDVFRAENAANSHRTNGRQVLDKMFGHLRPHHDTALVAALQHRDEQELENGLGSQAARAAFYRPNVSAALHAMGVEGLSSGGARKPLRRISSSTLSYISFGGSSSCAGEEAGGRVPLRGCMSFRSDYSEAGSEAQQQQQQPLLLRQQQPQQYQQSQQQQQQQQQQDQEPLSQQLAERKPPTQPPQPPQPQKRPMSHRHVHHPSHPHSHQQHHQQHHHSQQQQSQPHTQQQPPSPQLHLQPQPPPSPPAQQYQSQPPPTPLQLPPQPQEGAIHHPASSTTSGGGGGGGSGGGSAPVSGVTEVHWPQPPPSPPPCCPTRGGGGGGGCDSPRLAHLRAAAGDGIPAVPAHAPGGGGSCPSPRQRRGGGGGGGSSLPDGSTGVDGGSDGGVSVSSLCTPLPAVGRPLLTPEPSAAGAAAAGAGSQEGGCMQPPRTPQGHGQARGRGGGTGVQGGGPHAEVCSQLVLDAAGSSAVTEAAGAACSQEQSRLSITSGEATLPSIGGGSGGGASSTSSGGGSGSSSGGCSEVGGVAGGKTAAVGGARTRRLSVIVTDAGGEGGSGGGAGAAPHSVPMSTRPPRLSYNGTCGTVASGGVAGGGGPGRNGGGRYSPAGCSCGGGSGGVTPSLPYRASIDGAGRCSTASDLASSTCSPVPTNGAGVDVSSGTATGPAGGFLAGLQSPVRCTGGSGVSSTRCTTPTHAVPLSNLDDLAATGLGDAITLLRSIRKGTGGGAGKGHKTEPGLAGLLPTQLLAVPLPPVEHWQSNRRPTSAMDPCKGIRLVDAPMYVLPRPQAEAGLQLKMVAHQAAMRDLVKAEGAPMSEAEMEAAKLLGRLERSGARHRNFGDCEEARAAPAVAGGAGTGVLAG</sequence>
<feature type="compositionally biased region" description="Pro residues" evidence="1">
    <location>
        <begin position="367"/>
        <end position="377"/>
    </location>
</feature>
<dbReference type="AlphaFoldDB" id="A0AAD3DXY3"/>
<feature type="compositionally biased region" description="Basic residues" evidence="1">
    <location>
        <begin position="256"/>
        <end position="281"/>
    </location>
</feature>
<keyword evidence="3" id="KW-1185">Reference proteome</keyword>
<proteinExistence type="predicted"/>